<evidence type="ECO:0000313" key="2">
    <source>
        <dbReference type="Proteomes" id="UP001222027"/>
    </source>
</evidence>
<comment type="caution">
    <text evidence="1">The sequence shown here is derived from an EMBL/GenBank/DDBJ whole genome shotgun (WGS) entry which is preliminary data.</text>
</comment>
<reference evidence="1 2" key="1">
    <citation type="submission" date="2022-12" db="EMBL/GenBank/DDBJ databases">
        <title>Chromosome-scale assembly of the Ensete ventricosum genome.</title>
        <authorList>
            <person name="Dussert Y."/>
            <person name="Stocks J."/>
            <person name="Wendawek A."/>
            <person name="Woldeyes F."/>
            <person name="Nichols R.A."/>
            <person name="Borrell J.S."/>
        </authorList>
    </citation>
    <scope>NUCLEOTIDE SEQUENCE [LARGE SCALE GENOMIC DNA]</scope>
    <source>
        <strain evidence="2">cv. Maze</strain>
        <tissue evidence="1">Seeds</tissue>
    </source>
</reference>
<sequence length="76" mass="8296">MSAGEVTERQRHLGLQCVDEDDGITQSYRTPFCVKNQVAGMAILPSSFKLSPLLPDKTIEAMALDLTGLREGCPFP</sequence>
<protein>
    <submittedName>
        <fullName evidence="1">Uncharacterized protein</fullName>
    </submittedName>
</protein>
<gene>
    <name evidence="1" type="ORF">OPV22_025007</name>
</gene>
<organism evidence="1 2">
    <name type="scientific">Ensete ventricosum</name>
    <name type="common">Abyssinian banana</name>
    <name type="synonym">Musa ensete</name>
    <dbReference type="NCBI Taxonomy" id="4639"/>
    <lineage>
        <taxon>Eukaryota</taxon>
        <taxon>Viridiplantae</taxon>
        <taxon>Streptophyta</taxon>
        <taxon>Embryophyta</taxon>
        <taxon>Tracheophyta</taxon>
        <taxon>Spermatophyta</taxon>
        <taxon>Magnoliopsida</taxon>
        <taxon>Liliopsida</taxon>
        <taxon>Zingiberales</taxon>
        <taxon>Musaceae</taxon>
        <taxon>Ensete</taxon>
    </lineage>
</organism>
<dbReference type="AlphaFoldDB" id="A0AAV8QBT6"/>
<dbReference type="EMBL" id="JAQQAF010000007">
    <property type="protein sequence ID" value="KAJ8470664.1"/>
    <property type="molecule type" value="Genomic_DNA"/>
</dbReference>
<name>A0AAV8QBT6_ENSVE</name>
<proteinExistence type="predicted"/>
<accession>A0AAV8QBT6</accession>
<keyword evidence="2" id="KW-1185">Reference proteome</keyword>
<evidence type="ECO:0000313" key="1">
    <source>
        <dbReference type="EMBL" id="KAJ8470664.1"/>
    </source>
</evidence>
<dbReference type="Proteomes" id="UP001222027">
    <property type="component" value="Unassembled WGS sequence"/>
</dbReference>